<accession>A0ACB7VX75</accession>
<proteinExistence type="predicted"/>
<dbReference type="EMBL" id="CM037016">
    <property type="protein sequence ID" value="KAH7679457.1"/>
    <property type="molecule type" value="Genomic_DNA"/>
</dbReference>
<dbReference type="Proteomes" id="UP000827976">
    <property type="component" value="Chromosome 6"/>
</dbReference>
<evidence type="ECO:0000313" key="2">
    <source>
        <dbReference type="Proteomes" id="UP000827976"/>
    </source>
</evidence>
<evidence type="ECO:0000313" key="1">
    <source>
        <dbReference type="EMBL" id="KAH7679457.1"/>
    </source>
</evidence>
<protein>
    <submittedName>
        <fullName evidence="1">Cytochrome c/b562 domain-containing protein</fullName>
    </submittedName>
</protein>
<organism evidence="1 2">
    <name type="scientific">Dioscorea alata</name>
    <name type="common">Purple yam</name>
    <dbReference type="NCBI Taxonomy" id="55571"/>
    <lineage>
        <taxon>Eukaryota</taxon>
        <taxon>Viridiplantae</taxon>
        <taxon>Streptophyta</taxon>
        <taxon>Embryophyta</taxon>
        <taxon>Tracheophyta</taxon>
        <taxon>Spermatophyta</taxon>
        <taxon>Magnoliopsida</taxon>
        <taxon>Liliopsida</taxon>
        <taxon>Dioscoreales</taxon>
        <taxon>Dioscoreaceae</taxon>
        <taxon>Dioscorea</taxon>
    </lineage>
</organism>
<sequence>MCQWNFNMDDALVDAYLHQQTMGNRIGGTFMTHALENIVNELKEKFLDKPIDKERAQNRMKNMKRAFTKCYDIFKNGMSGFAWNPIKEMWEAEPEVWQHLIEAKPEAAEWVNKSIRNYDKLVQLYGQDRATGQHTETASEMRRRISQNSTNRSGGPHSGNTIDDIDFTVSQNTTNLENLGENDIEFAEEASPEAPRSSKSKKAKRSDGRDDVTVLSTGMESVSNAIVQSTTAIVQVSDIVLGVTTQILNKLGPNPDPIKAFDVWATLMNLGLSQPFLNQAYLFLMKDPKMLEAIIGCPDEHRKSLLLISMGYDQEPRD</sequence>
<comment type="caution">
    <text evidence="1">The sequence shown here is derived from an EMBL/GenBank/DDBJ whole genome shotgun (WGS) entry which is preliminary data.</text>
</comment>
<keyword evidence="2" id="KW-1185">Reference proteome</keyword>
<gene>
    <name evidence="1" type="ORF">IHE45_06G059500</name>
</gene>
<reference evidence="2" key="1">
    <citation type="journal article" date="2022" name="Nat. Commun.">
        <title>Chromosome evolution and the genetic basis of agronomically important traits in greater yam.</title>
        <authorList>
            <person name="Bredeson J.V."/>
            <person name="Lyons J.B."/>
            <person name="Oniyinde I.O."/>
            <person name="Okereke N.R."/>
            <person name="Kolade O."/>
            <person name="Nnabue I."/>
            <person name="Nwadili C.O."/>
            <person name="Hribova E."/>
            <person name="Parker M."/>
            <person name="Nwogha J."/>
            <person name="Shu S."/>
            <person name="Carlson J."/>
            <person name="Kariba R."/>
            <person name="Muthemba S."/>
            <person name="Knop K."/>
            <person name="Barton G.J."/>
            <person name="Sherwood A.V."/>
            <person name="Lopez-Montes A."/>
            <person name="Asiedu R."/>
            <person name="Jamnadass R."/>
            <person name="Muchugi A."/>
            <person name="Goodstein D."/>
            <person name="Egesi C.N."/>
            <person name="Featherston J."/>
            <person name="Asfaw A."/>
            <person name="Simpson G.G."/>
            <person name="Dolezel J."/>
            <person name="Hendre P.S."/>
            <person name="Van Deynze A."/>
            <person name="Kumar P.L."/>
            <person name="Obidiegwu J.E."/>
            <person name="Bhattacharjee R."/>
            <person name="Rokhsar D.S."/>
        </authorList>
    </citation>
    <scope>NUCLEOTIDE SEQUENCE [LARGE SCALE GENOMIC DNA]</scope>
    <source>
        <strain evidence="2">cv. TDa95/00328</strain>
    </source>
</reference>
<name>A0ACB7VX75_DIOAL</name>